<feature type="repeat" description="PPR" evidence="2">
    <location>
        <begin position="420"/>
        <end position="454"/>
    </location>
</feature>
<dbReference type="EMBL" id="CM035409">
    <property type="protein sequence ID" value="KAH7439602.1"/>
    <property type="molecule type" value="Genomic_DNA"/>
</dbReference>
<dbReference type="Gene3D" id="1.25.40.10">
    <property type="entry name" value="Tetratricopeptide repeat domain"/>
    <property type="match status" value="6"/>
</dbReference>
<dbReference type="Pfam" id="PF13041">
    <property type="entry name" value="PPR_2"/>
    <property type="match status" value="5"/>
</dbReference>
<dbReference type="GO" id="GO:0008270">
    <property type="term" value="F:zinc ion binding"/>
    <property type="evidence" value="ECO:0007669"/>
    <property type="project" value="InterPro"/>
</dbReference>
<dbReference type="GO" id="GO:0003723">
    <property type="term" value="F:RNA binding"/>
    <property type="evidence" value="ECO:0007669"/>
    <property type="project" value="InterPro"/>
</dbReference>
<feature type="repeat" description="PPR" evidence="2">
    <location>
        <begin position="319"/>
        <end position="353"/>
    </location>
</feature>
<dbReference type="PANTHER" id="PTHR47926">
    <property type="entry name" value="PENTATRICOPEPTIDE REPEAT-CONTAINING PROTEIN"/>
    <property type="match status" value="1"/>
</dbReference>
<gene>
    <name evidence="4" type="ORF">KP509_04G068200</name>
</gene>
<dbReference type="FunFam" id="1.25.40.10:FF:000381">
    <property type="entry name" value="Pentatricopeptide repeat-containing protein"/>
    <property type="match status" value="1"/>
</dbReference>
<dbReference type="Pfam" id="PF20431">
    <property type="entry name" value="E_motif"/>
    <property type="match status" value="1"/>
</dbReference>
<dbReference type="InterPro" id="IPR032867">
    <property type="entry name" value="DYW_dom"/>
</dbReference>
<dbReference type="FunFam" id="1.25.40.10:FF:000344">
    <property type="entry name" value="Pentatricopeptide repeat-containing protein"/>
    <property type="match status" value="1"/>
</dbReference>
<dbReference type="Pfam" id="PF14432">
    <property type="entry name" value="DYW_deaminase"/>
    <property type="match status" value="1"/>
</dbReference>
<feature type="repeat" description="PPR" evidence="2">
    <location>
        <begin position="119"/>
        <end position="153"/>
    </location>
</feature>
<evidence type="ECO:0000313" key="5">
    <source>
        <dbReference type="Proteomes" id="UP000825935"/>
    </source>
</evidence>
<organism evidence="4 5">
    <name type="scientific">Ceratopteris richardii</name>
    <name type="common">Triangle waterfern</name>
    <dbReference type="NCBI Taxonomy" id="49495"/>
    <lineage>
        <taxon>Eukaryota</taxon>
        <taxon>Viridiplantae</taxon>
        <taxon>Streptophyta</taxon>
        <taxon>Embryophyta</taxon>
        <taxon>Tracheophyta</taxon>
        <taxon>Polypodiopsida</taxon>
        <taxon>Polypodiidae</taxon>
        <taxon>Polypodiales</taxon>
        <taxon>Pteridineae</taxon>
        <taxon>Pteridaceae</taxon>
        <taxon>Parkerioideae</taxon>
        <taxon>Ceratopteris</taxon>
    </lineage>
</organism>
<dbReference type="PROSITE" id="PS51375">
    <property type="entry name" value="PPR"/>
    <property type="match status" value="7"/>
</dbReference>
<dbReference type="InterPro" id="IPR046960">
    <property type="entry name" value="PPR_At4g14850-like_plant"/>
</dbReference>
<protein>
    <recommendedName>
        <fullName evidence="3">DYW domain-containing protein</fullName>
    </recommendedName>
</protein>
<sequence>MSSISHLVNSSRITGNKFALDFRGDLQKLCDGGKVLEAIHAADYLERHGVAVPVSSYYGIIQSCINKQEWALAREVRSCISRAGFEGNSFLGTHLISMFAACGNLAEANEIFNRIDERTSFVWKAIISAHVKLGQHERAIFLHSQMLQSGSQLDEFAFVTILKASAFLGDITTGRLIHEQVVEEEFDLCIFVGNTLIDMYCKCQRVDDGRKVFDMLPQRTVVTWSAMIAGYAQGGNSLAALELFNLMHQYGIVANDVTLACVLKACSKDYISGKLIHSHIIESCNHVDEFMSVSLMDMYSKCNCLVDAQKVFDEVSSHSVVTWSTMLGAYAQHEEGEEALKLYTKMMQQKFKPNACTFVSMLKACSSIRALVHGKLLHSQVIEGGFDDTEFVVNTLIDMYSKCGSLLDAGQVFVKGPKQSLIRYNAMLEGYSEWGSSEQAFELFCQMHHQNIKPDRATLVIILKACSTTANVMQGRALHSYLIRTGCELDDVIASSLIHMYSNCGSIEDAAKVFDGSKKDDIVTWNTMIAGYVLHRRGQDAVYLYEQICARGLELDKVTCISMLKACSSIAALKLGKVVHARTRQLCCELDVEVGNALIDMYTRCGSMEDASEIFKRMKHRDSVSWSTMIAGYAQHNDFPSAQKHFQDMEQEGHKPNNVTFVSLLSACSHRGLLEEACQHLVAMEHDHGISPNIDHCNCIVDLLARGGHLAQAAELLDSLPFKSNITGWTSLLTHCRVHRKLELGRRCFDRMVAIDKTYASSYVLMSNIYADAGMWKEVEALRKQRLLAGAWKKPGKSFIEVDDKVHNFSVGDKTHPRILDIYKKLRRLAADMKEKGCYPQTHAMLQHHLSDEDKEDYLCGHCEKLAIAFGLISTPPGTPIRVAKNLRVCMDCHSATKVISKLEAREIIVIDTYRVHRFKDGACSCKDYF</sequence>
<feature type="repeat" description="PPR" evidence="2">
    <location>
        <begin position="591"/>
        <end position="621"/>
    </location>
</feature>
<evidence type="ECO:0000313" key="4">
    <source>
        <dbReference type="EMBL" id="KAH7439601.1"/>
    </source>
</evidence>
<evidence type="ECO:0000256" key="2">
    <source>
        <dbReference type="PROSITE-ProRule" id="PRU00708"/>
    </source>
</evidence>
<dbReference type="OrthoDB" id="185373at2759"/>
<evidence type="ECO:0000256" key="1">
    <source>
        <dbReference type="ARBA" id="ARBA00022737"/>
    </source>
</evidence>
<dbReference type="FunFam" id="1.25.40.10:FF:000073">
    <property type="entry name" value="Pentatricopeptide repeat-containing protein chloroplastic"/>
    <property type="match status" value="1"/>
</dbReference>
<dbReference type="InterPro" id="IPR046848">
    <property type="entry name" value="E_motif"/>
</dbReference>
<dbReference type="GO" id="GO:0009451">
    <property type="term" value="P:RNA modification"/>
    <property type="evidence" value="ECO:0007669"/>
    <property type="project" value="InterPro"/>
</dbReference>
<evidence type="ECO:0000259" key="3">
    <source>
        <dbReference type="Pfam" id="PF14432"/>
    </source>
</evidence>
<dbReference type="NCBIfam" id="TIGR00756">
    <property type="entry name" value="PPR"/>
    <property type="match status" value="6"/>
</dbReference>
<name>A0A8T2UTQ8_CERRI</name>
<feature type="repeat" description="PPR" evidence="2">
    <location>
        <begin position="220"/>
        <end position="254"/>
    </location>
</feature>
<accession>A0A8T2UTQ8</accession>
<dbReference type="Pfam" id="PF01535">
    <property type="entry name" value="PPR"/>
    <property type="match status" value="7"/>
</dbReference>
<dbReference type="InterPro" id="IPR011990">
    <property type="entry name" value="TPR-like_helical_dom_sf"/>
</dbReference>
<proteinExistence type="predicted"/>
<dbReference type="OMA" id="WVANSFG"/>
<dbReference type="EMBL" id="CM035409">
    <property type="protein sequence ID" value="KAH7439604.1"/>
    <property type="molecule type" value="Genomic_DNA"/>
</dbReference>
<reference evidence="4" key="1">
    <citation type="submission" date="2021-08" db="EMBL/GenBank/DDBJ databases">
        <title>WGS assembly of Ceratopteris richardii.</title>
        <authorList>
            <person name="Marchant D.B."/>
            <person name="Chen G."/>
            <person name="Jenkins J."/>
            <person name="Shu S."/>
            <person name="Leebens-Mack J."/>
            <person name="Grimwood J."/>
            <person name="Schmutz J."/>
            <person name="Soltis P."/>
            <person name="Soltis D."/>
            <person name="Chen Z.-H."/>
        </authorList>
    </citation>
    <scope>NUCLEOTIDE SEQUENCE</scope>
    <source>
        <strain evidence="4">Whitten #5841</strain>
        <tissue evidence="4">Leaf</tissue>
    </source>
</reference>
<feature type="repeat" description="PPR" evidence="2">
    <location>
        <begin position="622"/>
        <end position="656"/>
    </location>
</feature>
<feature type="repeat" description="PPR" evidence="2">
    <location>
        <begin position="521"/>
        <end position="555"/>
    </location>
</feature>
<dbReference type="FunFam" id="1.25.40.10:FF:000184">
    <property type="entry name" value="Pentatricopeptide repeat-containing protein, chloroplastic"/>
    <property type="match status" value="1"/>
</dbReference>
<dbReference type="AlphaFoldDB" id="A0A8T2UTQ8"/>
<dbReference type="FunFam" id="1.25.40.10:FF:000031">
    <property type="entry name" value="Pentatricopeptide repeat-containing protein mitochondrial"/>
    <property type="match status" value="1"/>
</dbReference>
<keyword evidence="5" id="KW-1185">Reference proteome</keyword>
<feature type="domain" description="DYW" evidence="3">
    <location>
        <begin position="844"/>
        <end position="930"/>
    </location>
</feature>
<comment type="caution">
    <text evidence="4">The sequence shown here is derived from an EMBL/GenBank/DDBJ whole genome shotgun (WGS) entry which is preliminary data.</text>
</comment>
<dbReference type="Proteomes" id="UP000825935">
    <property type="component" value="Chromosome 4"/>
</dbReference>
<keyword evidence="1" id="KW-0677">Repeat</keyword>
<dbReference type="EMBL" id="CM035409">
    <property type="protein sequence ID" value="KAH7439601.1"/>
    <property type="molecule type" value="Genomic_DNA"/>
</dbReference>
<dbReference type="InterPro" id="IPR002885">
    <property type="entry name" value="PPR_rpt"/>
</dbReference>